<organism evidence="1 2">
    <name type="scientific">Corynebacterium mucifaciens</name>
    <dbReference type="NCBI Taxonomy" id="57171"/>
    <lineage>
        <taxon>Bacteria</taxon>
        <taxon>Bacillati</taxon>
        <taxon>Actinomycetota</taxon>
        <taxon>Actinomycetes</taxon>
        <taxon>Mycobacteriales</taxon>
        <taxon>Corynebacteriaceae</taxon>
        <taxon>Corynebacterium</taxon>
    </lineage>
</organism>
<dbReference type="Pfam" id="PF01674">
    <property type="entry name" value="Lipase_2"/>
    <property type="match status" value="1"/>
</dbReference>
<accession>A0ABV2NY94</accession>
<proteinExistence type="predicted"/>
<dbReference type="EC" id="3.1.1.3" evidence="1"/>
<comment type="caution">
    <text evidence="1">The sequence shown here is derived from an EMBL/GenBank/DDBJ whole genome shotgun (WGS) entry which is preliminary data.</text>
</comment>
<sequence>MLEAMKLSSAMMSLAAGYGAVRGLQNRPPLPFNDRKFTPSYPTPVLYIHGINSRTAAFEANAQRLKRQGFWVWGYDYGDMTAPGFFGAGDLNSIVADVEDHVARVLRKTGATQVDIVAHSQGALMTKLFIARGGAETVRRVVAMGGNFHGTDFRGLAGRMGEVAARHPHLTALFAPGAAQQLVGSEWLREYASGPDTAPGIVYTSIYSPTDAVVTPAAASTLVAGEGADVANIDSARWYDGYTPMHSLMPRDPLYAELTVWGLLREVGDHVPPQLDGLA</sequence>
<dbReference type="Proteomes" id="UP001549139">
    <property type="component" value="Unassembled WGS sequence"/>
</dbReference>
<keyword evidence="1" id="KW-0378">Hydrolase</keyword>
<dbReference type="InterPro" id="IPR002918">
    <property type="entry name" value="Lipase_EstA/Esterase_EstB"/>
</dbReference>
<dbReference type="Gene3D" id="3.40.50.1820">
    <property type="entry name" value="alpha/beta hydrolase"/>
    <property type="match status" value="1"/>
</dbReference>
<keyword evidence="2" id="KW-1185">Reference proteome</keyword>
<protein>
    <submittedName>
        <fullName evidence="1">Triacylglycerol lipase</fullName>
        <ecNumber evidence="1">3.1.1.3</ecNumber>
    </submittedName>
</protein>
<dbReference type="SUPFAM" id="SSF53474">
    <property type="entry name" value="alpha/beta-Hydrolases"/>
    <property type="match status" value="1"/>
</dbReference>
<evidence type="ECO:0000313" key="1">
    <source>
        <dbReference type="EMBL" id="MET3944521.1"/>
    </source>
</evidence>
<dbReference type="EMBL" id="JBEPNZ010000001">
    <property type="protein sequence ID" value="MET3944521.1"/>
    <property type="molecule type" value="Genomic_DNA"/>
</dbReference>
<gene>
    <name evidence="1" type="ORF">JOF50_001320</name>
</gene>
<dbReference type="PANTHER" id="PTHR32015:SF1">
    <property type="entry name" value="LIPASE"/>
    <property type="match status" value="1"/>
</dbReference>
<dbReference type="GO" id="GO:0004806">
    <property type="term" value="F:triacylglycerol lipase activity"/>
    <property type="evidence" value="ECO:0007669"/>
    <property type="project" value="UniProtKB-EC"/>
</dbReference>
<name>A0ABV2NY94_9CORY</name>
<dbReference type="InterPro" id="IPR029058">
    <property type="entry name" value="AB_hydrolase_fold"/>
</dbReference>
<evidence type="ECO:0000313" key="2">
    <source>
        <dbReference type="Proteomes" id="UP001549139"/>
    </source>
</evidence>
<dbReference type="PANTHER" id="PTHR32015">
    <property type="entry name" value="FASTING INDUCED LIPASE"/>
    <property type="match status" value="1"/>
</dbReference>
<reference evidence="1 2" key="1">
    <citation type="submission" date="2024-06" db="EMBL/GenBank/DDBJ databases">
        <title>Sequencing the genomes of 1000 actinobacteria strains.</title>
        <authorList>
            <person name="Klenk H.-P."/>
        </authorList>
    </citation>
    <scope>NUCLEOTIDE SEQUENCE [LARGE SCALE GENOMIC DNA]</scope>
    <source>
        <strain evidence="1 2">DSM 44265</strain>
    </source>
</reference>